<accession>A0A183I6I1</accession>
<organism evidence="4">
    <name type="scientific">Onchocerca flexuosa</name>
    <dbReference type="NCBI Taxonomy" id="387005"/>
    <lineage>
        <taxon>Eukaryota</taxon>
        <taxon>Metazoa</taxon>
        <taxon>Ecdysozoa</taxon>
        <taxon>Nematoda</taxon>
        <taxon>Chromadorea</taxon>
        <taxon>Rhabditida</taxon>
        <taxon>Spirurina</taxon>
        <taxon>Spiruromorpha</taxon>
        <taxon>Filarioidea</taxon>
        <taxon>Onchocercidae</taxon>
        <taxon>Onchocerca</taxon>
    </lineage>
</organism>
<feature type="compositionally biased region" description="Low complexity" evidence="1">
    <location>
        <begin position="25"/>
        <end position="37"/>
    </location>
</feature>
<dbReference type="AlphaFoldDB" id="A0A183I6I1"/>
<evidence type="ECO:0000313" key="4">
    <source>
        <dbReference type="WBParaSite" id="OFLC_0001535401-mRNA-1"/>
    </source>
</evidence>
<keyword evidence="3" id="KW-1185">Reference proteome</keyword>
<dbReference type="WBParaSite" id="OFLC_0001535401-mRNA-1">
    <property type="protein sequence ID" value="OFLC_0001535401-mRNA-1"/>
    <property type="gene ID" value="OFLC_0001535401"/>
</dbReference>
<feature type="compositionally biased region" description="Polar residues" evidence="1">
    <location>
        <begin position="43"/>
        <end position="57"/>
    </location>
</feature>
<evidence type="ECO:0000313" key="3">
    <source>
        <dbReference type="Proteomes" id="UP000267606"/>
    </source>
</evidence>
<evidence type="ECO:0000313" key="2">
    <source>
        <dbReference type="EMBL" id="VDP21433.1"/>
    </source>
</evidence>
<reference evidence="4" key="1">
    <citation type="submission" date="2016-06" db="UniProtKB">
        <authorList>
            <consortium name="WormBaseParasite"/>
        </authorList>
    </citation>
    <scope>IDENTIFICATION</scope>
</reference>
<dbReference type="STRING" id="387005.A0A183I6I1"/>
<proteinExistence type="predicted"/>
<name>A0A183I6I1_9BILA</name>
<reference evidence="2 3" key="2">
    <citation type="submission" date="2018-11" db="EMBL/GenBank/DDBJ databases">
        <authorList>
            <consortium name="Pathogen Informatics"/>
        </authorList>
    </citation>
    <scope>NUCLEOTIDE SEQUENCE [LARGE SCALE GENOMIC DNA]</scope>
</reference>
<protein>
    <submittedName>
        <fullName evidence="2 4">Uncharacterized protein</fullName>
    </submittedName>
</protein>
<evidence type="ECO:0000256" key="1">
    <source>
        <dbReference type="SAM" id="MobiDB-lite"/>
    </source>
</evidence>
<feature type="region of interest" description="Disordered" evidence="1">
    <location>
        <begin position="25"/>
        <end position="57"/>
    </location>
</feature>
<dbReference type="EMBL" id="UZAJ01041990">
    <property type="protein sequence ID" value="VDP21433.1"/>
    <property type="molecule type" value="Genomic_DNA"/>
</dbReference>
<sequence length="262" mass="29466">MLDYMRQIVNAAPYFFPKASQPGSSSFPLSSLQPGSPADECSRGNSSGPTDLANLSKNDYLSKNEKLETESIENCYGNPSKEKDNFSFGFPANPRKRTRTTTVTGCVEIHGGSQTESVGFVRFGSLLSLDPALLNRGNDFSMIRKKSSCITDGVRRARRHEEYTSITDAIDLDESSQPDKSLFCESDLSETHNSHDMENDDLVEDDDNMELPYSGTITPTTTLRRAKESFLRHQNDIFKEYEEVRIFFFIKMPLENLSSDTF</sequence>
<gene>
    <name evidence="2" type="ORF">OFLC_LOCUS15343</name>
</gene>
<dbReference type="Proteomes" id="UP000267606">
    <property type="component" value="Unassembled WGS sequence"/>
</dbReference>